<dbReference type="Gene3D" id="3.90.70.10">
    <property type="entry name" value="Cysteine proteinases"/>
    <property type="match status" value="1"/>
</dbReference>
<dbReference type="SUPFAM" id="SSF69322">
    <property type="entry name" value="Tricorn protease domain 2"/>
    <property type="match status" value="1"/>
</dbReference>
<keyword evidence="1" id="KW-0472">Membrane</keyword>
<protein>
    <recommendedName>
        <fullName evidence="4">Peptidase C39-like domain-containing protein</fullName>
    </recommendedName>
</protein>
<comment type="caution">
    <text evidence="2">The sequence shown here is derived from an EMBL/GenBank/DDBJ whole genome shotgun (WGS) entry which is preliminary data.</text>
</comment>
<feature type="transmembrane region" description="Helical" evidence="1">
    <location>
        <begin position="5"/>
        <end position="26"/>
    </location>
</feature>
<dbReference type="Proteomes" id="UP000649345">
    <property type="component" value="Unassembled WGS sequence"/>
</dbReference>
<keyword evidence="1" id="KW-0812">Transmembrane</keyword>
<organism evidence="2 3">
    <name type="scientific">Anaerosacchariphilus hominis</name>
    <dbReference type="NCBI Taxonomy" id="2763017"/>
    <lineage>
        <taxon>Bacteria</taxon>
        <taxon>Bacillati</taxon>
        <taxon>Bacillota</taxon>
        <taxon>Clostridia</taxon>
        <taxon>Lachnospirales</taxon>
        <taxon>Lachnospiraceae</taxon>
        <taxon>Anaerosacchariphilus</taxon>
    </lineage>
</organism>
<gene>
    <name evidence="2" type="ORF">H8S44_02205</name>
</gene>
<sequence>MKKPVLKIISIIAAFILGILGMSYYLTAGNTDSTAVMEEATLPLIYMEQDGKDFNLLHGYTRTMDAGTIRDSLTALPADRTAAFRIEYPDAKVQKVYYELRSLDMTRLIEDGEITDLERGSRVLQANLQLKDLMDEGEEYLLVIRLALEKDREAYYYTRVKNLKDHHLDECLAFVEEIHNALFDKNNTVSIAQYLESDGSIDNNSLAHVNIHSKYKQLIWGDMQVEAPDPAKVRMYLTELDSSVASIRLEYETTYENDAGETETYEVRESYRVRYTQQRMYLLNYDRTVDRIFDPALSIFAKNGVDLGILNTEVEYKKNPEENIVAFVQNGQLWCYDVAQNKLSLVFGFREGDDLRGSYDQHAIRILDVDESGSMNFLVYGYMNRGTHEGQTGVSLCTYDALTNTVEERAFLSSDRSFAALEAQLGKMAYVNRDQQFYLYLDGSVLCVDLNTMEETTVATDVAKESGMVSEDGHLAAWHEANTLYEAGSVSVLNLDTGSSHTIRAEDGYYIQALGFMGTDFIYGEARQADVTKDLSGNYVFPMGKIVIENEQGKVVREFDYESKGKYVTGISIKENRISLECVSRQADGTYAEADPEPITNNAAENVVKIALDTKNAGDKKQEYYFSLTDARDSGKVKYLTPKQVVYEGNRTLEIPGGEDERYYVYGFDGICIGACTEARDAVQQAYESMGTVVDARQNAIWRRGGRRTRVDLGSMTNPQQKDGESSLQAALEILLGNYQVYSDVAAGLSQGDTPYEILDSQLSGRVLDLSGCSVSMILYYLSEGYPVLAMQGGGNAELITGYDPQNIIVTDPLTGESSKRGMNDSTQQYVELGNLFLVCLPEMTE</sequence>
<proteinExistence type="predicted"/>
<evidence type="ECO:0000256" key="1">
    <source>
        <dbReference type="SAM" id="Phobius"/>
    </source>
</evidence>
<dbReference type="EMBL" id="JACOOR010000001">
    <property type="protein sequence ID" value="MBC5658599.1"/>
    <property type="molecule type" value="Genomic_DNA"/>
</dbReference>
<evidence type="ECO:0000313" key="2">
    <source>
        <dbReference type="EMBL" id="MBC5658599.1"/>
    </source>
</evidence>
<keyword evidence="1" id="KW-1133">Transmembrane helix</keyword>
<name>A0A923RKV9_9FIRM</name>
<keyword evidence="3" id="KW-1185">Reference proteome</keyword>
<dbReference type="AlphaFoldDB" id="A0A923RKV9"/>
<reference evidence="2" key="1">
    <citation type="submission" date="2020-08" db="EMBL/GenBank/DDBJ databases">
        <title>Genome public.</title>
        <authorList>
            <person name="Liu C."/>
            <person name="Sun Q."/>
        </authorList>
    </citation>
    <scope>NUCLEOTIDE SEQUENCE</scope>
    <source>
        <strain evidence="2">NSJ-68</strain>
    </source>
</reference>
<dbReference type="RefSeq" id="WP_186872705.1">
    <property type="nucleotide sequence ID" value="NZ_JACOOR010000001.1"/>
</dbReference>
<evidence type="ECO:0008006" key="4">
    <source>
        <dbReference type="Google" id="ProtNLM"/>
    </source>
</evidence>
<accession>A0A923RKV9</accession>
<evidence type="ECO:0000313" key="3">
    <source>
        <dbReference type="Proteomes" id="UP000649345"/>
    </source>
</evidence>